<evidence type="ECO:0000256" key="1">
    <source>
        <dbReference type="ARBA" id="ARBA00022679"/>
    </source>
</evidence>
<keyword evidence="2" id="KW-0325">Glycoprotein</keyword>
<dbReference type="PANTHER" id="PTHR10605:SF56">
    <property type="entry name" value="BIFUNCTIONAL HEPARAN SULFATE N-DEACETYLASE_N-SULFOTRANSFERASE"/>
    <property type="match status" value="1"/>
</dbReference>
<proteinExistence type="predicted"/>
<protein>
    <submittedName>
        <fullName evidence="4">Sulfotransferase domain-containing protein</fullName>
    </submittedName>
</protein>
<dbReference type="AlphaFoldDB" id="A0A450RYE9"/>
<feature type="domain" description="Sulfotransferase" evidence="3">
    <location>
        <begin position="41"/>
        <end position="244"/>
    </location>
</feature>
<evidence type="ECO:0000256" key="2">
    <source>
        <dbReference type="ARBA" id="ARBA00023180"/>
    </source>
</evidence>
<dbReference type="EMBL" id="CAADEW010000006">
    <property type="protein sequence ID" value="VFJ44319.1"/>
    <property type="molecule type" value="Genomic_DNA"/>
</dbReference>
<dbReference type="SUPFAM" id="SSF52540">
    <property type="entry name" value="P-loop containing nucleoside triphosphate hydrolases"/>
    <property type="match status" value="1"/>
</dbReference>
<dbReference type="PANTHER" id="PTHR10605">
    <property type="entry name" value="HEPARAN SULFATE SULFOTRANSFERASE"/>
    <property type="match status" value="1"/>
</dbReference>
<dbReference type="Pfam" id="PF00685">
    <property type="entry name" value="Sulfotransfer_1"/>
    <property type="match status" value="1"/>
</dbReference>
<dbReference type="InterPro" id="IPR027417">
    <property type="entry name" value="P-loop_NTPase"/>
</dbReference>
<sequence length="307" mass="36054">MQQPGARKIIHYPNVKLSDLDAGRVIAYPLPDGNHAYYGVPDFLIIGAQKCGTRELHTWLNRHPDLKGAPRECHFFDEVMEMESEWIRYLLNPAFLLSRDTRHLSSHATRTFEKTPAYWDRYNRGKPVPELIWRMMPSGKFIVLLRNPTMRAYSAYRMGRAWQDVIAPVTEYVQTDFLSLVQRRLSANGRGSRSRLLGIGCYARHLETWFRYFPRNRLRIVLLEDFQKDPFAVMDDLFAFLNLAPFDYRPLSEKNARGLWVLCGQPSKGNAPPYEPIPLRAKVLLDEYYRPWNERLRRLLPDVDIPW</sequence>
<name>A0A450RYE9_9GAMM</name>
<dbReference type="InterPro" id="IPR037359">
    <property type="entry name" value="NST/OST"/>
</dbReference>
<keyword evidence="1 4" id="KW-0808">Transferase</keyword>
<dbReference type="Gene3D" id="3.40.50.300">
    <property type="entry name" value="P-loop containing nucleotide triphosphate hydrolases"/>
    <property type="match status" value="1"/>
</dbReference>
<dbReference type="InterPro" id="IPR000863">
    <property type="entry name" value="Sulfotransferase_dom"/>
</dbReference>
<evidence type="ECO:0000259" key="3">
    <source>
        <dbReference type="Pfam" id="PF00685"/>
    </source>
</evidence>
<dbReference type="GO" id="GO:0008146">
    <property type="term" value="F:sulfotransferase activity"/>
    <property type="evidence" value="ECO:0007669"/>
    <property type="project" value="InterPro"/>
</dbReference>
<organism evidence="4">
    <name type="scientific">Candidatus Kentrum sp. FW</name>
    <dbReference type="NCBI Taxonomy" id="2126338"/>
    <lineage>
        <taxon>Bacteria</taxon>
        <taxon>Pseudomonadati</taxon>
        <taxon>Pseudomonadota</taxon>
        <taxon>Gammaproteobacteria</taxon>
        <taxon>Candidatus Kentrum</taxon>
    </lineage>
</organism>
<evidence type="ECO:0000313" key="4">
    <source>
        <dbReference type="EMBL" id="VFJ44319.1"/>
    </source>
</evidence>
<accession>A0A450RYE9</accession>
<gene>
    <name evidence="4" type="ORF">BECKFW1821A_GA0114235_100646</name>
</gene>
<reference evidence="4" key="1">
    <citation type="submission" date="2019-02" db="EMBL/GenBank/DDBJ databases">
        <authorList>
            <person name="Gruber-Vodicka R. H."/>
            <person name="Seah K. B. B."/>
        </authorList>
    </citation>
    <scope>NUCLEOTIDE SEQUENCE</scope>
    <source>
        <strain evidence="4">BECK_BZ15</strain>
    </source>
</reference>